<reference evidence="2" key="1">
    <citation type="journal article" date="2021" name="PeerJ">
        <title>Extensive microbial diversity within the chicken gut microbiome revealed by metagenomics and culture.</title>
        <authorList>
            <person name="Gilroy R."/>
            <person name="Ravi A."/>
            <person name="Getino M."/>
            <person name="Pursley I."/>
            <person name="Horton D.L."/>
            <person name="Alikhan N.F."/>
            <person name="Baker D."/>
            <person name="Gharbi K."/>
            <person name="Hall N."/>
            <person name="Watson M."/>
            <person name="Adriaenssens E.M."/>
            <person name="Foster-Nyarko E."/>
            <person name="Jarju S."/>
            <person name="Secka A."/>
            <person name="Antonio M."/>
            <person name="Oren A."/>
            <person name="Chaudhuri R.R."/>
            <person name="La Ragione R."/>
            <person name="Hildebrand F."/>
            <person name="Pallen M.J."/>
        </authorList>
    </citation>
    <scope>NUCLEOTIDE SEQUENCE</scope>
    <source>
        <strain evidence="2">CHK171-505</strain>
    </source>
</reference>
<reference evidence="2" key="2">
    <citation type="submission" date="2021-04" db="EMBL/GenBank/DDBJ databases">
        <authorList>
            <person name="Gilroy R."/>
        </authorList>
    </citation>
    <scope>NUCLEOTIDE SEQUENCE</scope>
    <source>
        <strain evidence="2">CHK171-505</strain>
    </source>
</reference>
<name>A0A9D2KXG9_9LACT</name>
<evidence type="ECO:0000256" key="1">
    <source>
        <dbReference type="ARBA" id="ARBA00009981"/>
    </source>
</evidence>
<comment type="similarity">
    <text evidence="1">Belongs to the phD/YefM antitoxin family.</text>
</comment>
<gene>
    <name evidence="2" type="ORF">H9948_06925</name>
</gene>
<dbReference type="SUPFAM" id="SSF143120">
    <property type="entry name" value="YefM-like"/>
    <property type="match status" value="1"/>
</dbReference>
<accession>A0A9D2KXG9</accession>
<dbReference type="Proteomes" id="UP000886856">
    <property type="component" value="Unassembled WGS sequence"/>
</dbReference>
<protein>
    <submittedName>
        <fullName evidence="2">Prevent-host-death protein</fullName>
    </submittedName>
</protein>
<dbReference type="InterPro" id="IPR036165">
    <property type="entry name" value="YefM-like_sf"/>
</dbReference>
<sequence>MPEIRPIKDLRNTNEISKLCHEQNEPVYITKNGYGHLVVMSMETYKEKLAKADLYEKLAEAEMELSNREGLLDAEMVFESLRSKYGEK</sequence>
<organism evidence="2 3">
    <name type="scientific">Candidatus Jeotgalibaca merdavium</name>
    <dbReference type="NCBI Taxonomy" id="2838627"/>
    <lineage>
        <taxon>Bacteria</taxon>
        <taxon>Bacillati</taxon>
        <taxon>Bacillota</taxon>
        <taxon>Bacilli</taxon>
        <taxon>Lactobacillales</taxon>
        <taxon>Carnobacteriaceae</taxon>
        <taxon>Jeotgalibaca</taxon>
    </lineage>
</organism>
<proteinExistence type="inferred from homology"/>
<evidence type="ECO:0000313" key="3">
    <source>
        <dbReference type="Proteomes" id="UP000886856"/>
    </source>
</evidence>
<evidence type="ECO:0000313" key="2">
    <source>
        <dbReference type="EMBL" id="HJA90508.1"/>
    </source>
</evidence>
<dbReference type="EMBL" id="DWYW01000159">
    <property type="protein sequence ID" value="HJA90508.1"/>
    <property type="molecule type" value="Genomic_DNA"/>
</dbReference>
<dbReference type="AlphaFoldDB" id="A0A9D2KXG9"/>
<comment type="caution">
    <text evidence="2">The sequence shown here is derived from an EMBL/GenBank/DDBJ whole genome shotgun (WGS) entry which is preliminary data.</text>
</comment>